<dbReference type="EMBL" id="KV417266">
    <property type="protein sequence ID" value="KZP01623.1"/>
    <property type="molecule type" value="Genomic_DNA"/>
</dbReference>
<dbReference type="Gene3D" id="1.10.10.10">
    <property type="entry name" value="Winged helix-like DNA-binding domain superfamily/Winged helix DNA-binding domain"/>
    <property type="match status" value="1"/>
</dbReference>
<reference evidence="4 5" key="1">
    <citation type="journal article" date="2016" name="Mol. Biol. Evol.">
        <title>Comparative Genomics of Early-Diverging Mushroom-Forming Fungi Provides Insights into the Origins of Lignocellulose Decay Capabilities.</title>
        <authorList>
            <person name="Nagy L.G."/>
            <person name="Riley R."/>
            <person name="Tritt A."/>
            <person name="Adam C."/>
            <person name="Daum C."/>
            <person name="Floudas D."/>
            <person name="Sun H."/>
            <person name="Yadav J.S."/>
            <person name="Pangilinan J."/>
            <person name="Larsson K.H."/>
            <person name="Matsuura K."/>
            <person name="Barry K."/>
            <person name="Labutti K."/>
            <person name="Kuo R."/>
            <person name="Ohm R.A."/>
            <person name="Bhattacharya S.S."/>
            <person name="Shirouzu T."/>
            <person name="Yoshinaga Y."/>
            <person name="Martin F.M."/>
            <person name="Grigoriev I.V."/>
            <person name="Hibbett D.S."/>
        </authorList>
    </citation>
    <scope>NUCLEOTIDE SEQUENCE [LARGE SCALE GENOMIC DNA]</scope>
    <source>
        <strain evidence="4 5">TUFC12733</strain>
    </source>
</reference>
<dbReference type="GO" id="GO:0042803">
    <property type="term" value="F:protein homodimerization activity"/>
    <property type="evidence" value="ECO:0007669"/>
    <property type="project" value="TreeGrafter"/>
</dbReference>
<comment type="similarity">
    <text evidence="1">Belongs to the VPS25 family.</text>
</comment>
<evidence type="ECO:0000256" key="3">
    <source>
        <dbReference type="ARBA" id="ARBA00022927"/>
    </source>
</evidence>
<dbReference type="SUPFAM" id="SSF46785">
    <property type="entry name" value="Winged helix' DNA-binding domain"/>
    <property type="match status" value="2"/>
</dbReference>
<dbReference type="PANTHER" id="PTHR13149">
    <property type="entry name" value="VACUOLAR PROTEIN SORTING-ASSOCIATED PROTEIN VPS25"/>
    <property type="match status" value="1"/>
</dbReference>
<dbReference type="InterPro" id="IPR036388">
    <property type="entry name" value="WH-like_DNA-bd_sf"/>
</dbReference>
<keyword evidence="5" id="KW-1185">Reference proteome</keyword>
<evidence type="ECO:0000313" key="5">
    <source>
        <dbReference type="Proteomes" id="UP000076738"/>
    </source>
</evidence>
<dbReference type="GO" id="GO:0000814">
    <property type="term" value="C:ESCRT II complex"/>
    <property type="evidence" value="ECO:0007669"/>
    <property type="project" value="InterPro"/>
</dbReference>
<evidence type="ECO:0000256" key="1">
    <source>
        <dbReference type="ARBA" id="ARBA00009674"/>
    </source>
</evidence>
<keyword evidence="3" id="KW-0653">Protein transport</keyword>
<dbReference type="Proteomes" id="UP000076738">
    <property type="component" value="Unassembled WGS sequence"/>
</dbReference>
<dbReference type="AlphaFoldDB" id="A0A167S6M7"/>
<evidence type="ECO:0000256" key="2">
    <source>
        <dbReference type="ARBA" id="ARBA00022448"/>
    </source>
</evidence>
<proteinExistence type="inferred from homology"/>
<evidence type="ECO:0000313" key="4">
    <source>
        <dbReference type="EMBL" id="KZP01623.1"/>
    </source>
</evidence>
<dbReference type="GO" id="GO:0005198">
    <property type="term" value="F:structural molecule activity"/>
    <property type="evidence" value="ECO:0007669"/>
    <property type="project" value="TreeGrafter"/>
</dbReference>
<dbReference type="Pfam" id="PF05871">
    <property type="entry name" value="ESCRT-II"/>
    <property type="match status" value="1"/>
</dbReference>
<dbReference type="GO" id="GO:0043328">
    <property type="term" value="P:protein transport to vacuole involved in ubiquitin-dependent protein catabolic process via the multivesicular body sorting pathway"/>
    <property type="evidence" value="ECO:0007669"/>
    <property type="project" value="TreeGrafter"/>
</dbReference>
<keyword evidence="2" id="KW-0813">Transport</keyword>
<accession>A0A167S6M7</accession>
<dbReference type="STRING" id="1330018.A0A167S6M7"/>
<organism evidence="4 5">
    <name type="scientific">Calocera viscosa (strain TUFC12733)</name>
    <dbReference type="NCBI Taxonomy" id="1330018"/>
    <lineage>
        <taxon>Eukaryota</taxon>
        <taxon>Fungi</taxon>
        <taxon>Dikarya</taxon>
        <taxon>Basidiomycota</taxon>
        <taxon>Agaricomycotina</taxon>
        <taxon>Dacrymycetes</taxon>
        <taxon>Dacrymycetales</taxon>
        <taxon>Dacrymycetaceae</taxon>
        <taxon>Calocera</taxon>
    </lineage>
</organism>
<dbReference type="InterPro" id="IPR036390">
    <property type="entry name" value="WH_DNA-bd_sf"/>
</dbReference>
<gene>
    <name evidence="4" type="ORF">CALVIDRAFT_532401</name>
</gene>
<protein>
    <submittedName>
        <fullName evidence="4">ESCRT-II complex, vps25 subunit</fullName>
    </submittedName>
</protein>
<dbReference type="InterPro" id="IPR014041">
    <property type="entry name" value="ESCRT-II_cplx_Vps25-sub_N"/>
</dbReference>
<dbReference type="InterPro" id="IPR008570">
    <property type="entry name" value="ESCRT-II_cplx_Vps25-sub"/>
</dbReference>
<dbReference type="PANTHER" id="PTHR13149:SF0">
    <property type="entry name" value="VACUOLAR PROTEIN-SORTING-ASSOCIATED PROTEIN 25"/>
    <property type="match status" value="1"/>
</dbReference>
<dbReference type="Gene3D" id="1.10.10.570">
    <property type="entry name" value="Winged helix' DNA-binding domain. Chain C. Domain 1"/>
    <property type="match status" value="1"/>
</dbReference>
<name>A0A167S6M7_CALVF</name>
<sequence>MGLELAPYQAPSGFLLPSIHSWSAFYTYQPNPRTFLTQSQDWTSLLLAYARFRRLWLLALSDADAAAAGLGEGGKGTEWAEALHNPRLRPPRTISRKILLLVIEQLIASDRAIPDPPKQTSSVVLCWRSVPEWAGVLHEWALKTGQTNTILTLFEISNPAVESELSGMPEVLLRRAIAVLARTGKAQVIEGGEGGGVRFFP</sequence>
<dbReference type="OrthoDB" id="245150at2759"/>